<evidence type="ECO:0000259" key="3">
    <source>
        <dbReference type="Pfam" id="PF10881"/>
    </source>
</evidence>
<dbReference type="EMBL" id="SNXS01000003">
    <property type="protein sequence ID" value="TDP71268.1"/>
    <property type="molecule type" value="Genomic_DNA"/>
</dbReference>
<accession>A0A4R6QNU6</accession>
<proteinExistence type="predicted"/>
<feature type="region of interest" description="Disordered" evidence="1">
    <location>
        <begin position="198"/>
        <end position="244"/>
    </location>
</feature>
<feature type="transmembrane region" description="Helical" evidence="2">
    <location>
        <begin position="6"/>
        <end position="22"/>
    </location>
</feature>
<sequence length="244" mass="26942">MTLGLAIAWGTALLLAVALLWLRHKSGQARKQVSARPDPLDTVEAWHPKPMRVLMSSERKALGVLREACPDHLILAQVPLSRFLRVPTDNAYGDWLQRVGHHCVDLLLCTQTTEVLAVIELQQENTPASRQQRLERVRRVLEGAGIAMYTLPAKRLPSASVLRNMLLGEIPPGPSGRPEPNGARLSNNAMAGLAMSLREAQRESVPAADDNSDQHEPTPSTWFDEMETTPLPTLDQATQPHRLS</sequence>
<keyword evidence="2" id="KW-0812">Transmembrane</keyword>
<dbReference type="InParanoid" id="A0A4R6QNU6"/>
<evidence type="ECO:0000256" key="1">
    <source>
        <dbReference type="SAM" id="MobiDB-lite"/>
    </source>
</evidence>
<evidence type="ECO:0000313" key="4">
    <source>
        <dbReference type="EMBL" id="TDP71268.1"/>
    </source>
</evidence>
<dbReference type="AlphaFoldDB" id="A0A4R6QNU6"/>
<protein>
    <submittedName>
        <fullName evidence="4">Uncharacterized protein DUF2726</fullName>
    </submittedName>
</protein>
<dbReference type="InterPro" id="IPR024402">
    <property type="entry name" value="DUF2726"/>
</dbReference>
<dbReference type="Proteomes" id="UP000295361">
    <property type="component" value="Unassembled WGS sequence"/>
</dbReference>
<feature type="compositionally biased region" description="Polar residues" evidence="1">
    <location>
        <begin position="235"/>
        <end position="244"/>
    </location>
</feature>
<gene>
    <name evidence="4" type="ORF">DES47_103249</name>
</gene>
<keyword evidence="5" id="KW-1185">Reference proteome</keyword>
<evidence type="ECO:0000313" key="5">
    <source>
        <dbReference type="Proteomes" id="UP000295361"/>
    </source>
</evidence>
<organism evidence="4 5">
    <name type="scientific">Roseateles toxinivorans</name>
    <dbReference type="NCBI Taxonomy" id="270368"/>
    <lineage>
        <taxon>Bacteria</taxon>
        <taxon>Pseudomonadati</taxon>
        <taxon>Pseudomonadota</taxon>
        <taxon>Betaproteobacteria</taxon>
        <taxon>Burkholderiales</taxon>
        <taxon>Sphaerotilaceae</taxon>
        <taxon>Roseateles</taxon>
    </lineage>
</organism>
<keyword evidence="2" id="KW-1133">Transmembrane helix</keyword>
<feature type="domain" description="DUF2726" evidence="3">
    <location>
        <begin position="53"/>
        <end position="166"/>
    </location>
</feature>
<dbReference type="RefSeq" id="WP_133701054.1">
    <property type="nucleotide sequence ID" value="NZ_SNXS01000003.1"/>
</dbReference>
<reference evidence="4 5" key="1">
    <citation type="submission" date="2019-03" db="EMBL/GenBank/DDBJ databases">
        <title>Genomic Encyclopedia of Type Strains, Phase IV (KMG-IV): sequencing the most valuable type-strain genomes for metagenomic binning, comparative biology and taxonomic classification.</title>
        <authorList>
            <person name="Goeker M."/>
        </authorList>
    </citation>
    <scope>NUCLEOTIDE SEQUENCE [LARGE SCALE GENOMIC DNA]</scope>
    <source>
        <strain evidence="4 5">DSM 16998</strain>
    </source>
</reference>
<keyword evidence="2" id="KW-0472">Membrane</keyword>
<dbReference type="Pfam" id="PF10881">
    <property type="entry name" value="DUF2726"/>
    <property type="match status" value="1"/>
</dbReference>
<name>A0A4R6QNU6_9BURK</name>
<evidence type="ECO:0000256" key="2">
    <source>
        <dbReference type="SAM" id="Phobius"/>
    </source>
</evidence>
<dbReference type="OrthoDB" id="8909853at2"/>
<comment type="caution">
    <text evidence="4">The sequence shown here is derived from an EMBL/GenBank/DDBJ whole genome shotgun (WGS) entry which is preliminary data.</text>
</comment>